<reference evidence="2" key="1">
    <citation type="submission" date="2014-10" db="EMBL/GenBank/DDBJ databases">
        <authorList>
            <person name="King R."/>
        </authorList>
    </citation>
    <scope>NUCLEOTIDE SEQUENCE [LARGE SCALE GENOMIC DNA]</scope>
    <source>
        <strain evidence="2">A3/5</strain>
    </source>
</reference>
<accession>A0A2L2U337</accession>
<dbReference type="AlphaFoldDB" id="A0A2L2U337"/>
<organism evidence="1 2">
    <name type="scientific">Fusarium venenatum</name>
    <dbReference type="NCBI Taxonomy" id="56646"/>
    <lineage>
        <taxon>Eukaryota</taxon>
        <taxon>Fungi</taxon>
        <taxon>Dikarya</taxon>
        <taxon>Ascomycota</taxon>
        <taxon>Pezizomycotina</taxon>
        <taxon>Sordariomycetes</taxon>
        <taxon>Hypocreomycetidae</taxon>
        <taxon>Hypocreales</taxon>
        <taxon>Nectriaceae</taxon>
        <taxon>Fusarium</taxon>
    </lineage>
</organism>
<sequence>MINPPLSKVNPSLKKTTEPIISKGLSKATVYMSLTDQDKGRESKAKRLLDEQENRHNEWIYRLFRSLTSSVQHMGGFNRRCDQARKRSTGINPGLETKQEIYAAAVGIICNFSASRQSIPCSCFSLLYGLPEDACIFIEARIIMYRCICPRTGTQRQTLNE</sequence>
<keyword evidence="2" id="KW-1185">Reference proteome</keyword>
<dbReference type="Proteomes" id="UP000245910">
    <property type="component" value="Chromosome III"/>
</dbReference>
<evidence type="ECO:0000313" key="1">
    <source>
        <dbReference type="EMBL" id="CEI69025.1"/>
    </source>
</evidence>
<dbReference type="EMBL" id="LN649231">
    <property type="protein sequence ID" value="CEI69025.1"/>
    <property type="molecule type" value="Genomic_DNA"/>
</dbReference>
<proteinExistence type="predicted"/>
<protein>
    <submittedName>
        <fullName evidence="1">Uncharacterized protein</fullName>
    </submittedName>
</protein>
<evidence type="ECO:0000313" key="2">
    <source>
        <dbReference type="Proteomes" id="UP000245910"/>
    </source>
</evidence>
<name>A0A2L2U337_9HYPO</name>